<dbReference type="AlphaFoldDB" id="A0A1Y1YNR6"/>
<reference evidence="2 3" key="1">
    <citation type="submission" date="2016-07" db="EMBL/GenBank/DDBJ databases">
        <title>Pervasive Adenine N6-methylation of Active Genes in Fungi.</title>
        <authorList>
            <consortium name="DOE Joint Genome Institute"/>
            <person name="Mondo S.J."/>
            <person name="Dannebaum R.O."/>
            <person name="Kuo R.C."/>
            <person name="Labutti K."/>
            <person name="Haridas S."/>
            <person name="Kuo A."/>
            <person name="Salamov A."/>
            <person name="Ahrendt S.R."/>
            <person name="Lipzen A."/>
            <person name="Sullivan W."/>
            <person name="Andreopoulos W.B."/>
            <person name="Clum A."/>
            <person name="Lindquist E."/>
            <person name="Daum C."/>
            <person name="Ramamoorthy G.K."/>
            <person name="Gryganskyi A."/>
            <person name="Culley D."/>
            <person name="Magnuson J.K."/>
            <person name="James T.Y."/>
            <person name="O'Malley M.A."/>
            <person name="Stajich J.E."/>
            <person name="Spatafora J.W."/>
            <person name="Visel A."/>
            <person name="Grigoriev I.V."/>
        </authorList>
    </citation>
    <scope>NUCLEOTIDE SEQUENCE [LARGE SCALE GENOMIC DNA]</scope>
    <source>
        <strain evidence="2 3">CBS 931.73</strain>
    </source>
</reference>
<sequence>MATKTLLFALIGSLGDTLPFLAIAEHLTTTTSQDDQQRYSIIIMAHPEHEPLISSYGFQFAPIHESLLVALTKLTEEKGKQSPWNQMVDLKAVFGNVFKQWHTDILKACDQYEPDLVVLATFPAMCGLHAVSKLASKSPIPYIVIHTVPSLPTNEFAPPTGGMGFSLPFGFLNKGAWSLLSVFNQYMMMTPILRDLRLAIGLPPATAQEEAEQLHKRERVTNTLFIYSPSLLPTPKDWPSSHQVIGNPYFHRDQRQLGLDSEDAKIAYPNSTYVPPDYLSTFLGYVEEEKMPLVYVGLGSMLGIVVDRANAISLINSFTEAILQLNSEDTPVALIFATKGLPEHRDDSDFTENTHEAIIAYIKAKFPENLTKFTDRITFTHEYIPHSYLFPKCDFIVHHGGMGSTHASIMHSIRNKSQSSSSTAEPLYEGAPTWVVPCSTMADQPFWGALVNVRNLGPKPVPFNQINADNAKAAIKEGLTNKEWRKNTGELGVKIWKEGNPAEKVRSVIESTLADADTL</sequence>
<dbReference type="STRING" id="1314790.A0A1Y1YNR6"/>
<accession>A0A1Y1YNR6</accession>
<organism evidence="2 3">
    <name type="scientific">Basidiobolus meristosporus CBS 931.73</name>
    <dbReference type="NCBI Taxonomy" id="1314790"/>
    <lineage>
        <taxon>Eukaryota</taxon>
        <taxon>Fungi</taxon>
        <taxon>Fungi incertae sedis</taxon>
        <taxon>Zoopagomycota</taxon>
        <taxon>Entomophthoromycotina</taxon>
        <taxon>Basidiobolomycetes</taxon>
        <taxon>Basidiobolales</taxon>
        <taxon>Basidiobolaceae</taxon>
        <taxon>Basidiobolus</taxon>
    </lineage>
</organism>
<evidence type="ECO:0000313" key="2">
    <source>
        <dbReference type="EMBL" id="ORX99667.1"/>
    </source>
</evidence>
<comment type="caution">
    <text evidence="2">The sequence shown here is derived from an EMBL/GenBank/DDBJ whole genome shotgun (WGS) entry which is preliminary data.</text>
</comment>
<feature type="signal peptide" evidence="1">
    <location>
        <begin position="1"/>
        <end position="24"/>
    </location>
</feature>
<dbReference type="EMBL" id="MCFE01000094">
    <property type="protein sequence ID" value="ORX99667.1"/>
    <property type="molecule type" value="Genomic_DNA"/>
</dbReference>
<proteinExistence type="predicted"/>
<evidence type="ECO:0000313" key="3">
    <source>
        <dbReference type="Proteomes" id="UP000193498"/>
    </source>
</evidence>
<dbReference type="PANTHER" id="PTHR48050:SF13">
    <property type="entry name" value="STEROL 3-BETA-GLUCOSYLTRANSFERASE UGT80A2"/>
    <property type="match status" value="1"/>
</dbReference>
<protein>
    <submittedName>
        <fullName evidence="2">UDP-Glycosyltransferase/glycogen phosphorylase</fullName>
    </submittedName>
</protein>
<dbReference type="SUPFAM" id="SSF53756">
    <property type="entry name" value="UDP-Glycosyltransferase/glycogen phosphorylase"/>
    <property type="match status" value="2"/>
</dbReference>
<dbReference type="InParanoid" id="A0A1Y1YNR6"/>
<dbReference type="GO" id="GO:0016740">
    <property type="term" value="F:transferase activity"/>
    <property type="evidence" value="ECO:0007669"/>
    <property type="project" value="UniProtKB-KW"/>
</dbReference>
<keyword evidence="2" id="KW-0808">Transferase</keyword>
<evidence type="ECO:0000256" key="1">
    <source>
        <dbReference type="SAM" id="SignalP"/>
    </source>
</evidence>
<name>A0A1Y1YNR6_9FUNG</name>
<gene>
    <name evidence="2" type="ORF">K493DRAFT_313156</name>
</gene>
<keyword evidence="1" id="KW-0732">Signal</keyword>
<keyword evidence="3" id="KW-1185">Reference proteome</keyword>
<dbReference type="PANTHER" id="PTHR48050">
    <property type="entry name" value="STEROL 3-BETA-GLUCOSYLTRANSFERASE"/>
    <property type="match status" value="1"/>
</dbReference>
<dbReference type="OrthoDB" id="5835829at2759"/>
<feature type="chain" id="PRO_5013005527" evidence="1">
    <location>
        <begin position="25"/>
        <end position="519"/>
    </location>
</feature>
<dbReference type="Gene3D" id="3.40.50.2000">
    <property type="entry name" value="Glycogen Phosphorylase B"/>
    <property type="match status" value="2"/>
</dbReference>
<dbReference type="InterPro" id="IPR050426">
    <property type="entry name" value="Glycosyltransferase_28"/>
</dbReference>
<dbReference type="Proteomes" id="UP000193498">
    <property type="component" value="Unassembled WGS sequence"/>
</dbReference>